<feature type="compositionally biased region" description="Pro residues" evidence="5">
    <location>
        <begin position="21"/>
        <end position="30"/>
    </location>
</feature>
<comment type="caution">
    <text evidence="7">The sequence shown here is derived from an EMBL/GenBank/DDBJ whole genome shotgun (WGS) entry which is preliminary data.</text>
</comment>
<accession>A0A9P5GYF3</accession>
<dbReference type="PANTHER" id="PTHR15549">
    <property type="entry name" value="PAIRED IMMUNOGLOBULIN-LIKE TYPE 2 RECEPTOR"/>
    <property type="match status" value="1"/>
</dbReference>
<dbReference type="AlphaFoldDB" id="A0A9P5GYF3"/>
<protein>
    <submittedName>
        <fullName evidence="7">Uncharacterized protein</fullName>
    </submittedName>
</protein>
<sequence>MGQPTAFVTTTTSTSSSTHSPDPPNQPSPLPVGAIAGGAVGGVAFLAGIGVGIWLILRQRKPKPDAGQDVYIQQSHVGGPPGLPTSHMTGGAGTGMGMRPGMGPGMGPSMGAAVVSMNTGEKRESYVFEIDDGVKVQPVAEMDATATMPSAVEIDDGVRMQPVVEMDATTRVPPAVVVDDGVRMQWPVEMDGQGVSATMQPYSQPTARSYNLTHDSKLKQCSLRNNWVSERAGPDWPDATDVDPELHEFHHHDTRITTITTPPIRQPSACLPPPARPQPTQSLPPAVP</sequence>
<feature type="compositionally biased region" description="Low complexity" evidence="5">
    <location>
        <begin position="9"/>
        <end position="18"/>
    </location>
</feature>
<feature type="compositionally biased region" description="Polar residues" evidence="5">
    <location>
        <begin position="278"/>
        <end position="288"/>
    </location>
</feature>
<proteinExistence type="predicted"/>
<evidence type="ECO:0000256" key="5">
    <source>
        <dbReference type="SAM" id="MobiDB-lite"/>
    </source>
</evidence>
<dbReference type="EMBL" id="JAANBB010000308">
    <property type="protein sequence ID" value="KAF7544352.1"/>
    <property type="molecule type" value="Genomic_DNA"/>
</dbReference>
<evidence type="ECO:0000256" key="2">
    <source>
        <dbReference type="ARBA" id="ARBA00022692"/>
    </source>
</evidence>
<dbReference type="GO" id="GO:0071944">
    <property type="term" value="C:cell periphery"/>
    <property type="evidence" value="ECO:0007669"/>
    <property type="project" value="UniProtKB-ARBA"/>
</dbReference>
<keyword evidence="8" id="KW-1185">Reference proteome</keyword>
<gene>
    <name evidence="7" type="ORF">G7Z17_g10006</name>
</gene>
<evidence type="ECO:0000313" key="8">
    <source>
        <dbReference type="Proteomes" id="UP000722485"/>
    </source>
</evidence>
<name>A0A9P5GYF3_9HYPO</name>
<feature type="transmembrane region" description="Helical" evidence="6">
    <location>
        <begin position="32"/>
        <end position="57"/>
    </location>
</feature>
<organism evidence="7 8">
    <name type="scientific">Cylindrodendrum hubeiense</name>
    <dbReference type="NCBI Taxonomy" id="595255"/>
    <lineage>
        <taxon>Eukaryota</taxon>
        <taxon>Fungi</taxon>
        <taxon>Dikarya</taxon>
        <taxon>Ascomycota</taxon>
        <taxon>Pezizomycotina</taxon>
        <taxon>Sordariomycetes</taxon>
        <taxon>Hypocreomycetidae</taxon>
        <taxon>Hypocreales</taxon>
        <taxon>Nectriaceae</taxon>
        <taxon>Cylindrodendrum</taxon>
    </lineage>
</organism>
<keyword evidence="3 6" id="KW-1133">Transmembrane helix</keyword>
<keyword evidence="4 6" id="KW-0472">Membrane</keyword>
<evidence type="ECO:0000256" key="4">
    <source>
        <dbReference type="ARBA" id="ARBA00023136"/>
    </source>
</evidence>
<evidence type="ECO:0000256" key="1">
    <source>
        <dbReference type="ARBA" id="ARBA00004167"/>
    </source>
</evidence>
<dbReference type="Proteomes" id="UP000722485">
    <property type="component" value="Unassembled WGS sequence"/>
</dbReference>
<evidence type="ECO:0000256" key="3">
    <source>
        <dbReference type="ARBA" id="ARBA00022989"/>
    </source>
</evidence>
<dbReference type="PANTHER" id="PTHR15549:SF26">
    <property type="entry name" value="AXIAL BUDDING PATTERN PROTEIN 2-RELATED"/>
    <property type="match status" value="1"/>
</dbReference>
<evidence type="ECO:0000256" key="6">
    <source>
        <dbReference type="SAM" id="Phobius"/>
    </source>
</evidence>
<comment type="subcellular location">
    <subcellularLocation>
        <location evidence="1">Membrane</location>
        <topology evidence="1">Single-pass membrane protein</topology>
    </subcellularLocation>
</comment>
<feature type="region of interest" description="Disordered" evidence="5">
    <location>
        <begin position="261"/>
        <end position="288"/>
    </location>
</feature>
<dbReference type="GO" id="GO:0016020">
    <property type="term" value="C:membrane"/>
    <property type="evidence" value="ECO:0007669"/>
    <property type="project" value="UniProtKB-SubCell"/>
</dbReference>
<evidence type="ECO:0000313" key="7">
    <source>
        <dbReference type="EMBL" id="KAF7544352.1"/>
    </source>
</evidence>
<dbReference type="OrthoDB" id="10654251at2759"/>
<dbReference type="InterPro" id="IPR051694">
    <property type="entry name" value="Immunoregulatory_rcpt-like"/>
</dbReference>
<reference evidence="7" key="1">
    <citation type="submission" date="2020-03" db="EMBL/GenBank/DDBJ databases">
        <title>Draft Genome Sequence of Cylindrodendrum hubeiense.</title>
        <authorList>
            <person name="Buettner E."/>
            <person name="Kellner H."/>
        </authorList>
    </citation>
    <scope>NUCLEOTIDE SEQUENCE</scope>
    <source>
        <strain evidence="7">IHI 201604</strain>
    </source>
</reference>
<feature type="region of interest" description="Disordered" evidence="5">
    <location>
        <begin position="1"/>
        <end position="33"/>
    </location>
</feature>
<keyword evidence="2 6" id="KW-0812">Transmembrane</keyword>